<protein>
    <submittedName>
        <fullName evidence="2">Aurora kinase</fullName>
    </submittedName>
</protein>
<evidence type="ECO:0000313" key="1">
    <source>
        <dbReference type="Proteomes" id="UP000887576"/>
    </source>
</evidence>
<accession>A0AC34RJH0</accession>
<sequence length="698" mass="78998">MENQAVNGLSNPDNNFNPDNIRQQVKRPNSTENLSSTKLQRKKFVPTSKNGSLKLQNGNSTETVTNASNNDLHNNEASSSAEQQQKDDVVSSFQTFVLTKAMRIRFYRNGDQYFPGIVLTVSLDHYRTMDALYERLNRVLADSTTLPHGVRFIFTVDGLKLIKSVEQLQNGHGYVCSSTEVYKPLNYLSVRQPIWCSNASRPPPVCPVSLRTFVKEPNDFVYPKIITIIRNGIKPRKVVRMLLNKKTALSFEQVMQEITALVNLNSGVVKKLLTLNKREVQRLADFFGEESVFIAYGIDKVHEEDFNLAGDEARRLFYTTKKSVQGKMRLPLRNESINRRRESLLILNKALLPELPSSIDSMFELVKVLGDGNTAIVYEAQCKLTGERRALKVISQENHHALKEFVTIELNLMSKMDSDHIVRMFDYWNVDDSIYISLELVPEGDLFEYLRSLPFTEENAASLIFCLASALNYLHMRNIVHRDVKPENLLVYIDDNGLPCLKLADFGLAAVLDDEGSVLYEVCGTPTYVAPEVLAELGYGTKVDIWSAGVILYVLLCGFPPFMSMEGNRDALFEMIMGGQFEFPSLVWGDKSYSVKALILGMLSIDVEERHSAADVLEYDWVKYRGSVNKEFEKAAQLYYQVRVQRDSDMEPNGVEGSSREIYYSRRASMDELKSTRDDASIGDSDTSSFTAGYPPSR</sequence>
<name>A0AC34RJH0_9BILA</name>
<proteinExistence type="predicted"/>
<reference evidence="2" key="1">
    <citation type="submission" date="2022-11" db="UniProtKB">
        <authorList>
            <consortium name="WormBaseParasite"/>
        </authorList>
    </citation>
    <scope>IDENTIFICATION</scope>
</reference>
<organism evidence="1 2">
    <name type="scientific">Panagrolaimus sp. JU765</name>
    <dbReference type="NCBI Taxonomy" id="591449"/>
    <lineage>
        <taxon>Eukaryota</taxon>
        <taxon>Metazoa</taxon>
        <taxon>Ecdysozoa</taxon>
        <taxon>Nematoda</taxon>
        <taxon>Chromadorea</taxon>
        <taxon>Rhabditida</taxon>
        <taxon>Tylenchina</taxon>
        <taxon>Panagrolaimomorpha</taxon>
        <taxon>Panagrolaimoidea</taxon>
        <taxon>Panagrolaimidae</taxon>
        <taxon>Panagrolaimus</taxon>
    </lineage>
</organism>
<dbReference type="Proteomes" id="UP000887576">
    <property type="component" value="Unplaced"/>
</dbReference>
<evidence type="ECO:0000313" key="2">
    <source>
        <dbReference type="WBParaSite" id="JU765_v2.g7335.t1"/>
    </source>
</evidence>
<dbReference type="WBParaSite" id="JU765_v2.g7335.t1">
    <property type="protein sequence ID" value="JU765_v2.g7335.t1"/>
    <property type="gene ID" value="JU765_v2.g7335"/>
</dbReference>